<dbReference type="KEGG" id="pspi:PS2015_72"/>
<reference evidence="1 2" key="1">
    <citation type="submission" date="2015-11" db="EMBL/GenBank/DDBJ databases">
        <authorList>
            <person name="Zhang Y."/>
            <person name="Guo Z."/>
        </authorList>
    </citation>
    <scope>NUCLEOTIDE SEQUENCE [LARGE SCALE GENOMIC DNA]</scope>
    <source>
        <strain evidence="1 2">KCTC 32221</strain>
    </source>
</reference>
<dbReference type="AlphaFoldDB" id="A0A0S2K9T9"/>
<dbReference type="OrthoDB" id="6857423at2"/>
<gene>
    <name evidence="1" type="ORF">PS2015_72</name>
</gene>
<dbReference type="RefSeq" id="WP_058020304.1">
    <property type="nucleotide sequence ID" value="NZ_CP013189.1"/>
</dbReference>
<protein>
    <recommendedName>
        <fullName evidence="3">S-layer protein</fullName>
    </recommendedName>
</protein>
<dbReference type="Proteomes" id="UP000065641">
    <property type="component" value="Chromosome"/>
</dbReference>
<proteinExistence type="predicted"/>
<sequence>MANNITNEVQDQLISMVVGMHGAAPGKKILSDLAALYNADNSLAAIAATLGEGDLFTGIYPTFLTNQQFATNFVNNVVGSLVSQEEKDWAVGVLTADLNAGASRGEVAYSAILALREVASTEPNWGDASAAFANKMEVATYYTVTKQLDAGTLAELQEVIADVDNTEQSVTDAKAEADGTSSKGQTYSLTTGVDTLVGTSANDTFNAANTTFTALDSIDGGAGADVLNVNDVAGATAIPGGIKLSNVETLNWASAGTVAINTSGSTITGLEKVNITNSTGTVSVTAASGQAVDVVGSGGLVTLSGGASQTVASSGGVTLSGSKGAITVTDTAQGAQASTINGGTDVTLTTTSNDTTNTAHITIGNTAVPTGEVTVVQNAKMTATGTAGDISIKGGSEVDLTINSSNSNGNTTTAGAISIDANGTAKSVSVTQSTVATAAATAAAVAAVTETASAKFVALAAGDTLVVDGLTFTAGASGTTAAQTAAAFANLSATATQGNSTLGTYQGTFGGNWTTGAASTDTVVFTSTAAGNVGDLTFAGTGTAPTLTITQGVAASAAAGRAGVVNGAVTITDGAATDVLESVSVNEYGANASVTSDALKTLSLANSGAGTFSVTNTKQTTLDLTVNDVDAGVNIGGTYTTVNATATGTNSVFSLTAGGVTTLNVAGDKLMNLSGAALGALKTVAVSESASLTLNAGEAGTLTSVNSSATTGTVTATIDSTKATYTGGAGVDNVTFSNTTAASKAVSLGGGNDKLTLATGTAIPTATLNGGEGTDTLSMTASDAVTQSGSTAFSTKVIGFEVLEVTGAAGAQAIDLEALGNYNSVSSAGTAGTLTLNKMASGGTLTITGATTGGHTVAIKDAATGTADVLNVVVSSAASLAGGTVTAANVETINITSTDTTTPFNAAHTLTLVATKATTVDLAGNAALTLTNTGNTAQTAIDASDMTGALTVTAAGTTATTITGGSGNDNLTASTGTVADTLIGGAGNDTLTSNQGLTTLTGGAGADTFVIVAPANLNSYSTITDASAGDKIQLPNQGTETFQKSAVTLAATAVFQDYANAAVNAGGDASTNGYIAWFQFGGDTYIVQSNTDKTTTPDFQNGTDVIVKLSGLVDLSSASLNTGTPTLLLG</sequence>
<dbReference type="EMBL" id="CP013189">
    <property type="protein sequence ID" value="ALO44770.1"/>
    <property type="molecule type" value="Genomic_DNA"/>
</dbReference>
<evidence type="ECO:0000313" key="2">
    <source>
        <dbReference type="Proteomes" id="UP000065641"/>
    </source>
</evidence>
<dbReference type="STRING" id="1249552.PS2015_72"/>
<organism evidence="1 2">
    <name type="scientific">Pseudohongiella spirulinae</name>
    <dbReference type="NCBI Taxonomy" id="1249552"/>
    <lineage>
        <taxon>Bacteria</taxon>
        <taxon>Pseudomonadati</taxon>
        <taxon>Pseudomonadota</taxon>
        <taxon>Gammaproteobacteria</taxon>
        <taxon>Pseudomonadales</taxon>
        <taxon>Pseudohongiellaceae</taxon>
        <taxon>Pseudohongiella</taxon>
    </lineage>
</organism>
<dbReference type="PRINTS" id="PR00313">
    <property type="entry name" value="CABNDNGRPT"/>
</dbReference>
<evidence type="ECO:0000313" key="1">
    <source>
        <dbReference type="EMBL" id="ALO44770.1"/>
    </source>
</evidence>
<dbReference type="SUPFAM" id="SSF51120">
    <property type="entry name" value="beta-Roll"/>
    <property type="match status" value="1"/>
</dbReference>
<dbReference type="PATRIC" id="fig|1249552.3.peg.73"/>
<dbReference type="InterPro" id="IPR011049">
    <property type="entry name" value="Serralysin-like_metalloprot_C"/>
</dbReference>
<name>A0A0S2K9T9_9GAMM</name>
<accession>A0A0S2K9T9</accession>
<dbReference type="Gene3D" id="2.150.10.10">
    <property type="entry name" value="Serralysin-like metalloprotease, C-terminal"/>
    <property type="match status" value="1"/>
</dbReference>
<evidence type="ECO:0008006" key="3">
    <source>
        <dbReference type="Google" id="ProtNLM"/>
    </source>
</evidence>
<keyword evidence="2" id="KW-1185">Reference proteome</keyword>